<dbReference type="Pfam" id="PF03734">
    <property type="entry name" value="YkuD"/>
    <property type="match status" value="1"/>
</dbReference>
<dbReference type="GO" id="GO:0071972">
    <property type="term" value="F:peptidoglycan L,D-transpeptidase activity"/>
    <property type="evidence" value="ECO:0007669"/>
    <property type="project" value="TreeGrafter"/>
</dbReference>
<evidence type="ECO:0000256" key="4">
    <source>
        <dbReference type="ARBA" id="ARBA00022679"/>
    </source>
</evidence>
<dbReference type="InterPro" id="IPR012854">
    <property type="entry name" value="Cu_amine_oxidase-like_N"/>
</dbReference>
<dbReference type="GO" id="GO:0018104">
    <property type="term" value="P:peptidoglycan-protein cross-linking"/>
    <property type="evidence" value="ECO:0007669"/>
    <property type="project" value="TreeGrafter"/>
</dbReference>
<dbReference type="RefSeq" id="WP_093690015.1">
    <property type="nucleotide sequence ID" value="NZ_FNBU01000012.1"/>
</dbReference>
<dbReference type="InterPro" id="IPR005490">
    <property type="entry name" value="LD_TPept_cat_dom"/>
</dbReference>
<keyword evidence="7 9" id="KW-0573">Peptidoglycan synthesis</keyword>
<evidence type="ECO:0000256" key="2">
    <source>
        <dbReference type="ARBA" id="ARBA00005992"/>
    </source>
</evidence>
<feature type="chain" id="PRO_5017270414" evidence="10">
    <location>
        <begin position="24"/>
        <end position="408"/>
    </location>
</feature>
<evidence type="ECO:0000259" key="11">
    <source>
        <dbReference type="PROSITE" id="PS52029"/>
    </source>
</evidence>
<dbReference type="InterPro" id="IPR050979">
    <property type="entry name" value="LD-transpeptidase"/>
</dbReference>
<evidence type="ECO:0000256" key="6">
    <source>
        <dbReference type="ARBA" id="ARBA00022960"/>
    </source>
</evidence>
<dbReference type="InterPro" id="IPR036582">
    <property type="entry name" value="Mao_N_sf"/>
</dbReference>
<dbReference type="OrthoDB" id="9787225at2"/>
<keyword evidence="10" id="KW-0732">Signal</keyword>
<evidence type="ECO:0000256" key="8">
    <source>
        <dbReference type="ARBA" id="ARBA00023316"/>
    </source>
</evidence>
<dbReference type="GO" id="GO:0005576">
    <property type="term" value="C:extracellular region"/>
    <property type="evidence" value="ECO:0007669"/>
    <property type="project" value="TreeGrafter"/>
</dbReference>
<dbReference type="AlphaFoldDB" id="A0A1G7LGK7"/>
<comment type="pathway">
    <text evidence="1 9">Cell wall biogenesis; peptidoglycan biosynthesis.</text>
</comment>
<sequence>MAVGRGAAVAVLLLFLAILPVHAQIDPDIASPNIVINLPSRTLEFYSGSTLIKVYPVAIGKPSTPTPTGTFSIINKEVNPWWFPPRGGTAVSSGPDNPLGYRWMGFLPMYGIHGTNAPWAIGTAVSNGCVRMHEADVEELYEVVPYGTPVKVTYDRVKVRVDAHGNASVGIYPDIYGYGDVTLSEVKRKLAAYGLAGLVSDDFLLGLIREVPDRQVVIAQFHQIRVNGKTLVERAVYQENTLFVPVWTIAAALKRNIQWDEQTKTVRAGNFSAPGIVKGDILYITSDNVQVLFGGQQSWQQEERRLDINGLTVALNGKTFTSDVRVLDGVLAIPLLALADAIGQKVTWDAMKKAATMNGKPLPIGFIGGQPYLQITKIYDYFQAYVYWNEPARSIELTYPFNVKGGND</sequence>
<dbReference type="STRING" id="1123285.SAMN05660235_01755"/>
<feature type="active site" description="Proton donor/acceptor" evidence="9">
    <location>
        <position position="113"/>
    </location>
</feature>
<dbReference type="InterPro" id="IPR038063">
    <property type="entry name" value="Transpep_catalytic_dom"/>
</dbReference>
<keyword evidence="13" id="KW-1185">Reference proteome</keyword>
<keyword evidence="8 9" id="KW-0961">Cell wall biogenesis/degradation</keyword>
<dbReference type="GO" id="GO:0071555">
    <property type="term" value="P:cell wall organization"/>
    <property type="evidence" value="ECO:0007669"/>
    <property type="project" value="UniProtKB-UniRule"/>
</dbReference>
<evidence type="ECO:0000256" key="1">
    <source>
        <dbReference type="ARBA" id="ARBA00004752"/>
    </source>
</evidence>
<keyword evidence="5" id="KW-0378">Hydrolase</keyword>
<dbReference type="Gene3D" id="2.40.440.10">
    <property type="entry name" value="L,D-transpeptidase catalytic domain-like"/>
    <property type="match status" value="1"/>
</dbReference>
<organism evidence="12 13">
    <name type="scientific">Sporolituus thermophilus DSM 23256</name>
    <dbReference type="NCBI Taxonomy" id="1123285"/>
    <lineage>
        <taxon>Bacteria</taxon>
        <taxon>Bacillati</taxon>
        <taxon>Bacillota</taxon>
        <taxon>Negativicutes</taxon>
        <taxon>Selenomonadales</taxon>
        <taxon>Sporomusaceae</taxon>
        <taxon>Sporolituus</taxon>
    </lineage>
</organism>
<evidence type="ECO:0000256" key="5">
    <source>
        <dbReference type="ARBA" id="ARBA00022801"/>
    </source>
</evidence>
<dbReference type="CDD" id="cd16913">
    <property type="entry name" value="YkuD_like"/>
    <property type="match status" value="1"/>
</dbReference>
<dbReference type="Proteomes" id="UP000243333">
    <property type="component" value="Unassembled WGS sequence"/>
</dbReference>
<dbReference type="PANTHER" id="PTHR30582">
    <property type="entry name" value="L,D-TRANSPEPTIDASE"/>
    <property type="match status" value="1"/>
</dbReference>
<comment type="similarity">
    <text evidence="2">Belongs to the YkuD family.</text>
</comment>
<accession>A0A1G7LGK7</accession>
<dbReference type="PANTHER" id="PTHR30582:SF24">
    <property type="entry name" value="L,D-TRANSPEPTIDASE ERFK_SRFK-RELATED"/>
    <property type="match status" value="1"/>
</dbReference>
<dbReference type="SUPFAM" id="SSF55383">
    <property type="entry name" value="Copper amine oxidase, domain N"/>
    <property type="match status" value="1"/>
</dbReference>
<dbReference type="Pfam" id="PF07833">
    <property type="entry name" value="Cu_amine_oxidN1"/>
    <property type="match status" value="1"/>
</dbReference>
<proteinExistence type="inferred from homology"/>
<evidence type="ECO:0000256" key="10">
    <source>
        <dbReference type="SAM" id="SignalP"/>
    </source>
</evidence>
<gene>
    <name evidence="12" type="ORF">SAMN05660235_01755</name>
</gene>
<dbReference type="SUPFAM" id="SSF141523">
    <property type="entry name" value="L,D-transpeptidase catalytic domain-like"/>
    <property type="match status" value="1"/>
</dbReference>
<evidence type="ECO:0000256" key="9">
    <source>
        <dbReference type="PROSITE-ProRule" id="PRU01373"/>
    </source>
</evidence>
<dbReference type="EMBL" id="FNBU01000012">
    <property type="protein sequence ID" value="SDF48474.1"/>
    <property type="molecule type" value="Genomic_DNA"/>
</dbReference>
<dbReference type="UniPathway" id="UPA00219"/>
<keyword evidence="6 9" id="KW-0133">Cell shape</keyword>
<feature type="signal peptide" evidence="10">
    <location>
        <begin position="1"/>
        <end position="23"/>
    </location>
</feature>
<evidence type="ECO:0000313" key="12">
    <source>
        <dbReference type="EMBL" id="SDF48474.1"/>
    </source>
</evidence>
<evidence type="ECO:0000313" key="13">
    <source>
        <dbReference type="Proteomes" id="UP000243333"/>
    </source>
</evidence>
<dbReference type="GO" id="GO:0008360">
    <property type="term" value="P:regulation of cell shape"/>
    <property type="evidence" value="ECO:0007669"/>
    <property type="project" value="UniProtKB-UniRule"/>
</dbReference>
<dbReference type="PROSITE" id="PS52029">
    <property type="entry name" value="LD_TPASE"/>
    <property type="match status" value="1"/>
</dbReference>
<feature type="domain" description="L,D-TPase catalytic" evidence="11">
    <location>
        <begin position="32"/>
        <end position="153"/>
    </location>
</feature>
<evidence type="ECO:0000256" key="3">
    <source>
        <dbReference type="ARBA" id="ARBA00022676"/>
    </source>
</evidence>
<keyword evidence="3" id="KW-0328">Glycosyltransferase</keyword>
<keyword evidence="4" id="KW-0808">Transferase</keyword>
<protein>
    <submittedName>
        <fullName evidence="12">Copper amine oxidase N-terminal domain-containing protein</fullName>
    </submittedName>
</protein>
<name>A0A1G7LGK7_9FIRM</name>
<feature type="active site" description="Nucleophile" evidence="9">
    <location>
        <position position="129"/>
    </location>
</feature>
<evidence type="ECO:0000256" key="7">
    <source>
        <dbReference type="ARBA" id="ARBA00022984"/>
    </source>
</evidence>
<dbReference type="GO" id="GO:0016757">
    <property type="term" value="F:glycosyltransferase activity"/>
    <property type="evidence" value="ECO:0007669"/>
    <property type="project" value="UniProtKB-KW"/>
</dbReference>
<reference evidence="13" key="1">
    <citation type="submission" date="2016-10" db="EMBL/GenBank/DDBJ databases">
        <authorList>
            <person name="Varghese N."/>
            <person name="Submissions S."/>
        </authorList>
    </citation>
    <scope>NUCLEOTIDE SEQUENCE [LARGE SCALE GENOMIC DNA]</scope>
    <source>
        <strain evidence="13">DSM 23256</strain>
    </source>
</reference>